<keyword evidence="2" id="KW-1185">Reference proteome</keyword>
<reference evidence="1" key="2">
    <citation type="submission" date="2020-11" db="EMBL/GenBank/DDBJ databases">
        <authorList>
            <person name="McCartney M.A."/>
            <person name="Auch B."/>
            <person name="Kono T."/>
            <person name="Mallez S."/>
            <person name="Becker A."/>
            <person name="Gohl D.M."/>
            <person name="Silverstein K.A.T."/>
            <person name="Koren S."/>
            <person name="Bechman K.B."/>
            <person name="Herman A."/>
            <person name="Abrahante J.E."/>
            <person name="Garbe J."/>
        </authorList>
    </citation>
    <scope>NUCLEOTIDE SEQUENCE</scope>
    <source>
        <strain evidence="1">Duluth1</strain>
        <tissue evidence="1">Whole animal</tissue>
    </source>
</reference>
<proteinExistence type="predicted"/>
<reference evidence="1" key="1">
    <citation type="journal article" date="2019" name="bioRxiv">
        <title>The Genome of the Zebra Mussel, Dreissena polymorpha: A Resource for Invasive Species Research.</title>
        <authorList>
            <person name="McCartney M.A."/>
            <person name="Auch B."/>
            <person name="Kono T."/>
            <person name="Mallez S."/>
            <person name="Zhang Y."/>
            <person name="Obille A."/>
            <person name="Becker A."/>
            <person name="Abrahante J.E."/>
            <person name="Garbe J."/>
            <person name="Badalamenti J.P."/>
            <person name="Herman A."/>
            <person name="Mangelson H."/>
            <person name="Liachko I."/>
            <person name="Sullivan S."/>
            <person name="Sone E.D."/>
            <person name="Koren S."/>
            <person name="Silverstein K.A.T."/>
            <person name="Beckman K.B."/>
            <person name="Gohl D.M."/>
        </authorList>
    </citation>
    <scope>NUCLEOTIDE SEQUENCE</scope>
    <source>
        <strain evidence="1">Duluth1</strain>
        <tissue evidence="1">Whole animal</tissue>
    </source>
</reference>
<protein>
    <submittedName>
        <fullName evidence="1">Uncharacterized protein</fullName>
    </submittedName>
</protein>
<evidence type="ECO:0000313" key="1">
    <source>
        <dbReference type="EMBL" id="KAH3848768.1"/>
    </source>
</evidence>
<name>A0A9D4KZ21_DREPO</name>
<accession>A0A9D4KZ21</accession>
<dbReference type="AlphaFoldDB" id="A0A9D4KZ21"/>
<dbReference type="Proteomes" id="UP000828390">
    <property type="component" value="Unassembled WGS sequence"/>
</dbReference>
<evidence type="ECO:0000313" key="2">
    <source>
        <dbReference type="Proteomes" id="UP000828390"/>
    </source>
</evidence>
<gene>
    <name evidence="1" type="ORF">DPMN_091148</name>
</gene>
<comment type="caution">
    <text evidence="1">The sequence shown here is derived from an EMBL/GenBank/DDBJ whole genome shotgun (WGS) entry which is preliminary data.</text>
</comment>
<organism evidence="1 2">
    <name type="scientific">Dreissena polymorpha</name>
    <name type="common">Zebra mussel</name>
    <name type="synonym">Mytilus polymorpha</name>
    <dbReference type="NCBI Taxonomy" id="45954"/>
    <lineage>
        <taxon>Eukaryota</taxon>
        <taxon>Metazoa</taxon>
        <taxon>Spiralia</taxon>
        <taxon>Lophotrochozoa</taxon>
        <taxon>Mollusca</taxon>
        <taxon>Bivalvia</taxon>
        <taxon>Autobranchia</taxon>
        <taxon>Heteroconchia</taxon>
        <taxon>Euheterodonta</taxon>
        <taxon>Imparidentia</taxon>
        <taxon>Neoheterodontei</taxon>
        <taxon>Myida</taxon>
        <taxon>Dreissenoidea</taxon>
        <taxon>Dreissenidae</taxon>
        <taxon>Dreissena</taxon>
    </lineage>
</organism>
<sequence>MAKRKNALERGFHFRNQGVAFVSNRVVPHSRLFYLNGAGYIFVILSSSQGQNLDSLGGSFHSLLM</sequence>
<dbReference type="EMBL" id="JAIWYP010000003">
    <property type="protein sequence ID" value="KAH3848768.1"/>
    <property type="molecule type" value="Genomic_DNA"/>
</dbReference>